<keyword evidence="2" id="KW-1185">Reference proteome</keyword>
<accession>A0ABR2UQH7</accession>
<reference evidence="1 2" key="1">
    <citation type="journal article" date="2024" name="J. Plant Pathol.">
        <title>Sequence and assembly of the genome of Seiridium unicorne, isolate CBS 538.82, causal agent of cypress canker disease.</title>
        <authorList>
            <person name="Scali E."/>
            <person name="Rocca G.D."/>
            <person name="Danti R."/>
            <person name="Garbelotto M."/>
            <person name="Barberini S."/>
            <person name="Baroncelli R."/>
            <person name="Emiliani G."/>
        </authorList>
    </citation>
    <scope>NUCLEOTIDE SEQUENCE [LARGE SCALE GENOMIC DNA]</scope>
    <source>
        <strain evidence="1 2">BM-138-508</strain>
    </source>
</reference>
<name>A0ABR2UQH7_9PEZI</name>
<dbReference type="EMBL" id="JARVKF010000404">
    <property type="protein sequence ID" value="KAK9416728.1"/>
    <property type="molecule type" value="Genomic_DNA"/>
</dbReference>
<dbReference type="InterPro" id="IPR036705">
    <property type="entry name" value="Ribosyl_crysJ1_sf"/>
</dbReference>
<dbReference type="InterPro" id="IPR005502">
    <property type="entry name" value="Ribosyl_crysJ1"/>
</dbReference>
<comment type="caution">
    <text evidence="1">The sequence shown here is derived from an EMBL/GenBank/DDBJ whole genome shotgun (WGS) entry which is preliminary data.</text>
</comment>
<dbReference type="Gene3D" id="1.10.4080.10">
    <property type="entry name" value="ADP-ribosylation/Crystallin J1"/>
    <property type="match status" value="1"/>
</dbReference>
<protein>
    <recommendedName>
        <fullName evidence="3">ADP-ribosylglycohydrolase</fullName>
    </recommendedName>
</protein>
<evidence type="ECO:0008006" key="3">
    <source>
        <dbReference type="Google" id="ProtNLM"/>
    </source>
</evidence>
<proteinExistence type="predicted"/>
<organism evidence="1 2">
    <name type="scientific">Seiridium unicorne</name>
    <dbReference type="NCBI Taxonomy" id="138068"/>
    <lineage>
        <taxon>Eukaryota</taxon>
        <taxon>Fungi</taxon>
        <taxon>Dikarya</taxon>
        <taxon>Ascomycota</taxon>
        <taxon>Pezizomycotina</taxon>
        <taxon>Sordariomycetes</taxon>
        <taxon>Xylariomycetidae</taxon>
        <taxon>Amphisphaeriales</taxon>
        <taxon>Sporocadaceae</taxon>
        <taxon>Seiridium</taxon>
    </lineage>
</organism>
<dbReference type="Gene3D" id="2.60.120.560">
    <property type="entry name" value="Exo-inulinase, domain 1"/>
    <property type="match status" value="1"/>
</dbReference>
<gene>
    <name evidence="1" type="ORF">SUNI508_09426</name>
</gene>
<dbReference type="Pfam" id="PF03747">
    <property type="entry name" value="ADP_ribosyl_GH"/>
    <property type="match status" value="1"/>
</dbReference>
<evidence type="ECO:0000313" key="2">
    <source>
        <dbReference type="Proteomes" id="UP001408356"/>
    </source>
</evidence>
<evidence type="ECO:0000313" key="1">
    <source>
        <dbReference type="EMBL" id="KAK9416728.1"/>
    </source>
</evidence>
<sequence length="708" mass="77324">MSSETHIPEDYLERVYAGVLGKLIGVYVGRPFEGWTHQRILDELGPIHHYVHDKDDAPLLVTDDDVSGTFTFVRALEEHGANASISSLEIGKTWLNNVIEKRTIFWWGGRGVSTEHTAFLNLKNGIPAPKSGAIGTNGKTVAEQIGAQIFIDGWAMVAPGNPTLAASFAEKAGSVSHDGESVYAAKLWAAMEAEAFVSKDVEHLLGTGLKSVPKESMIARLVQDVRSWVKEDGDWKTTRQRIEDKHGYDKFHGVCHVVPNHGIMVMALIYGQHSFHEAMHIVNTCGWDTDCNSGNVGCLVAIMHGLAAFEGGPDWRGPLADRALISSADGGYTINNAARIAYDIANIGHQLAGEATLNQPKDGAQFHFGLPGSVQGFQAFVNHVENSDVVRVKQTVHPSLGPSLAIHFDELGGTKKEAEVLTSTFQTLDVKRMKTYEIGGSPLLYPGQRIKASVKADEANEGDVSVQLKLTVYRPDDTLIGVEQDAPATTLTAGESGVLEWTIPDDFGSQPIQAVGLALSSQKELTHGTLWLDYLKWDGTPRLTLKPEAKMSNEFWHRSFVNAADVFHHRWSRYTVVQNRGEGTVTYGTRDWKDYSLTAEKFVVNIGGPSGLVIRSQGLNRYYALVFAKAGEVALVKALDEKRIVMATASLDWELDASYQVRLTANINKIEAQVGEVMISVEDGQYKGGGCGFVVTEGSIRVEGVRIE</sequence>
<dbReference type="Proteomes" id="UP001408356">
    <property type="component" value="Unassembled WGS sequence"/>
</dbReference>
<dbReference type="SUPFAM" id="SSF101478">
    <property type="entry name" value="ADP-ribosylglycohydrolase"/>
    <property type="match status" value="1"/>
</dbReference>